<proteinExistence type="predicted"/>
<organism evidence="1 2">
    <name type="scientific">Actinomadura fulvescens</name>
    <dbReference type="NCBI Taxonomy" id="46160"/>
    <lineage>
        <taxon>Bacteria</taxon>
        <taxon>Bacillati</taxon>
        <taxon>Actinomycetota</taxon>
        <taxon>Actinomycetes</taxon>
        <taxon>Streptosporangiales</taxon>
        <taxon>Thermomonosporaceae</taxon>
        <taxon>Actinomadura</taxon>
    </lineage>
</organism>
<gene>
    <name evidence="1" type="ORF">GCM10010411_53510</name>
</gene>
<accession>A0ABP6CCE2</accession>
<dbReference type="Proteomes" id="UP001501509">
    <property type="component" value="Unassembled WGS sequence"/>
</dbReference>
<keyword evidence="2" id="KW-1185">Reference proteome</keyword>
<reference evidence="2" key="1">
    <citation type="journal article" date="2019" name="Int. J. Syst. Evol. Microbiol.">
        <title>The Global Catalogue of Microorganisms (GCM) 10K type strain sequencing project: providing services to taxonomists for standard genome sequencing and annotation.</title>
        <authorList>
            <consortium name="The Broad Institute Genomics Platform"/>
            <consortium name="The Broad Institute Genome Sequencing Center for Infectious Disease"/>
            <person name="Wu L."/>
            <person name="Ma J."/>
        </authorList>
    </citation>
    <scope>NUCLEOTIDE SEQUENCE [LARGE SCALE GENOMIC DNA]</scope>
    <source>
        <strain evidence="2">JCM 6833</strain>
    </source>
</reference>
<evidence type="ECO:0000313" key="1">
    <source>
        <dbReference type="EMBL" id="GAA2612127.1"/>
    </source>
</evidence>
<dbReference type="EMBL" id="BAAATD010000007">
    <property type="protein sequence ID" value="GAA2612127.1"/>
    <property type="molecule type" value="Genomic_DNA"/>
</dbReference>
<name>A0ABP6CCE2_9ACTN</name>
<protein>
    <submittedName>
        <fullName evidence="1">Uncharacterized protein</fullName>
    </submittedName>
</protein>
<evidence type="ECO:0000313" key="2">
    <source>
        <dbReference type="Proteomes" id="UP001501509"/>
    </source>
</evidence>
<sequence>MNVGHDAELGELPVPQIAALSKCSERKERWWLHRFGSEAAEGQDIGREWAAKDRSPRGTVGAIAPAAADSLL</sequence>
<comment type="caution">
    <text evidence="1">The sequence shown here is derived from an EMBL/GenBank/DDBJ whole genome shotgun (WGS) entry which is preliminary data.</text>
</comment>